<evidence type="ECO:0000259" key="1">
    <source>
        <dbReference type="Pfam" id="PF00078"/>
    </source>
</evidence>
<dbReference type="EMBL" id="JACGWN010000009">
    <property type="protein sequence ID" value="KAL0433824.1"/>
    <property type="molecule type" value="Genomic_DNA"/>
</dbReference>
<proteinExistence type="predicted"/>
<comment type="caution">
    <text evidence="2">The sequence shown here is derived from an EMBL/GenBank/DDBJ whole genome shotgun (WGS) entry which is preliminary data.</text>
</comment>
<evidence type="ECO:0000313" key="2">
    <source>
        <dbReference type="EMBL" id="KAL0433824.1"/>
    </source>
</evidence>
<dbReference type="InterPro" id="IPR000477">
    <property type="entry name" value="RT_dom"/>
</dbReference>
<organism evidence="2">
    <name type="scientific">Sesamum latifolium</name>
    <dbReference type="NCBI Taxonomy" id="2727402"/>
    <lineage>
        <taxon>Eukaryota</taxon>
        <taxon>Viridiplantae</taxon>
        <taxon>Streptophyta</taxon>
        <taxon>Embryophyta</taxon>
        <taxon>Tracheophyta</taxon>
        <taxon>Spermatophyta</taxon>
        <taxon>Magnoliopsida</taxon>
        <taxon>eudicotyledons</taxon>
        <taxon>Gunneridae</taxon>
        <taxon>Pentapetalae</taxon>
        <taxon>asterids</taxon>
        <taxon>lamiids</taxon>
        <taxon>Lamiales</taxon>
        <taxon>Pedaliaceae</taxon>
        <taxon>Sesamum</taxon>
    </lineage>
</organism>
<dbReference type="PANTHER" id="PTHR33116">
    <property type="entry name" value="REVERSE TRANSCRIPTASE ZINC-BINDING DOMAIN-CONTAINING PROTEIN-RELATED-RELATED"/>
    <property type="match status" value="1"/>
</dbReference>
<gene>
    <name evidence="2" type="ORF">Slati_2716700</name>
</gene>
<dbReference type="AlphaFoldDB" id="A0AAW2VVT7"/>
<dbReference type="CDD" id="cd01650">
    <property type="entry name" value="RT_nLTR_like"/>
    <property type="match status" value="1"/>
</dbReference>
<accession>A0AAW2VVT7</accession>
<reference evidence="2" key="1">
    <citation type="submission" date="2020-06" db="EMBL/GenBank/DDBJ databases">
        <authorList>
            <person name="Li T."/>
            <person name="Hu X."/>
            <person name="Zhang T."/>
            <person name="Song X."/>
            <person name="Zhang H."/>
            <person name="Dai N."/>
            <person name="Sheng W."/>
            <person name="Hou X."/>
            <person name="Wei L."/>
        </authorList>
    </citation>
    <scope>NUCLEOTIDE SEQUENCE</scope>
    <source>
        <strain evidence="2">KEN1</strain>
        <tissue evidence="2">Leaf</tissue>
    </source>
</reference>
<name>A0AAW2VVT7_9LAMI</name>
<dbReference type="PANTHER" id="PTHR33116:SF86">
    <property type="entry name" value="REVERSE TRANSCRIPTASE DOMAIN-CONTAINING PROTEIN"/>
    <property type="match status" value="1"/>
</dbReference>
<protein>
    <submittedName>
        <fullName evidence="2">Mitochondrial protein</fullName>
    </submittedName>
</protein>
<sequence length="651" mass="74408">MVTTYFHSRASARHKKNAISRLRNREGSWCVTGEEIQDTILDHFETQFRSSNPREEAISAALERMQAKVSADMNLCLTSQMYPYKSPGPDGMFHVFFQKYWHIVSPEVTSFILDFLNNRHFDPKFNYTYIVVIPKCPNPEHVTQFGPISLCNISYKIASMMIANRLKPFMNDIISESQSAFVLGRLITDSILVAYEINHYLAHKHWGSVGHVALKLDLTKAYDRVEWIFLERVLAKLGFHDNFISLIWLCISTVSYSIMLIDDTLIFCQASKDELESVKHVLRRLEAASGLTFNLDKSSMTFSKNTQTEGWKELAEILDVQIVEKHNKYLGLPSSEFIASGTLVLIQTVISAMPTFAMNYFLLPLSTCREIESMMADFLWHNKEQRRVHWVAWDKLCSSKKDGGLGFRILHLYNQALVAKQLWRVISKTECLMSQLLKHKYFPTSDALSAQAGPSASFIWRGILATRHLIQADSRWQIGNGQSVNIEGRWNEKLIKTIFVAEDAEAIMNTSITGGVDTLLWHYELHGSFTTRSAFQLACRAAQRESSECGESSSASRLIGILYGQLECRLSEQEDIMHCLLRCSFPRQVWALSHLCWSIISQEHSNPKSWLRGLHGLLARENFDRALLYAGFCGVRGTDSFLTTSKFRQER</sequence>
<feature type="domain" description="Reverse transcriptase" evidence="1">
    <location>
        <begin position="143"/>
        <end position="251"/>
    </location>
</feature>
<reference evidence="2" key="2">
    <citation type="journal article" date="2024" name="Plant">
        <title>Genomic evolution and insights into agronomic trait innovations of Sesamum species.</title>
        <authorList>
            <person name="Miao H."/>
            <person name="Wang L."/>
            <person name="Qu L."/>
            <person name="Liu H."/>
            <person name="Sun Y."/>
            <person name="Le M."/>
            <person name="Wang Q."/>
            <person name="Wei S."/>
            <person name="Zheng Y."/>
            <person name="Lin W."/>
            <person name="Duan Y."/>
            <person name="Cao H."/>
            <person name="Xiong S."/>
            <person name="Wang X."/>
            <person name="Wei L."/>
            <person name="Li C."/>
            <person name="Ma Q."/>
            <person name="Ju M."/>
            <person name="Zhao R."/>
            <person name="Li G."/>
            <person name="Mu C."/>
            <person name="Tian Q."/>
            <person name="Mei H."/>
            <person name="Zhang T."/>
            <person name="Gao T."/>
            <person name="Zhang H."/>
        </authorList>
    </citation>
    <scope>NUCLEOTIDE SEQUENCE</scope>
    <source>
        <strain evidence="2">KEN1</strain>
    </source>
</reference>
<dbReference type="Pfam" id="PF00078">
    <property type="entry name" value="RVT_1"/>
    <property type="match status" value="1"/>
</dbReference>